<reference evidence="2 3" key="1">
    <citation type="journal article" date="2024" name="Science">
        <title>Giant polyketide synthase enzymes in the biosynthesis of giant marine polyether toxins.</title>
        <authorList>
            <person name="Fallon T.R."/>
            <person name="Shende V.V."/>
            <person name="Wierzbicki I.H."/>
            <person name="Pendleton A.L."/>
            <person name="Watervoot N.F."/>
            <person name="Auber R.P."/>
            <person name="Gonzalez D.J."/>
            <person name="Wisecaver J.H."/>
            <person name="Moore B.S."/>
        </authorList>
    </citation>
    <scope>NUCLEOTIDE SEQUENCE [LARGE SCALE GENOMIC DNA]</scope>
    <source>
        <strain evidence="2 3">12B1</strain>
    </source>
</reference>
<dbReference type="Gene3D" id="3.30.700.20">
    <property type="entry name" value="Hypothetical protein ph0010, domain 1"/>
    <property type="match status" value="1"/>
</dbReference>
<dbReference type="InterPro" id="IPR002733">
    <property type="entry name" value="AMMECR1_domain"/>
</dbReference>
<evidence type="ECO:0000313" key="2">
    <source>
        <dbReference type="EMBL" id="KAL1530164.1"/>
    </source>
</evidence>
<dbReference type="InterPro" id="IPR023473">
    <property type="entry name" value="AMMECR1"/>
</dbReference>
<dbReference type="AlphaFoldDB" id="A0AB34K8H4"/>
<dbReference type="Proteomes" id="UP001515480">
    <property type="component" value="Unassembled WGS sequence"/>
</dbReference>
<comment type="caution">
    <text evidence="2">The sequence shown here is derived from an EMBL/GenBank/DDBJ whole genome shotgun (WGS) entry which is preliminary data.</text>
</comment>
<dbReference type="PROSITE" id="PS51112">
    <property type="entry name" value="AMMECR1"/>
    <property type="match status" value="1"/>
</dbReference>
<dbReference type="PANTHER" id="PTHR13016">
    <property type="entry name" value="AMMECR1 HOMOLOG"/>
    <property type="match status" value="1"/>
</dbReference>
<evidence type="ECO:0000313" key="3">
    <source>
        <dbReference type="Proteomes" id="UP001515480"/>
    </source>
</evidence>
<protein>
    <recommendedName>
        <fullName evidence="1">AMMECR1 domain-containing protein</fullName>
    </recommendedName>
</protein>
<keyword evidence="3" id="KW-1185">Reference proteome</keyword>
<dbReference type="NCBIfam" id="TIGR00296">
    <property type="entry name" value="TIGR00296 family protein"/>
    <property type="match status" value="1"/>
</dbReference>
<accession>A0AB34K8H4</accession>
<proteinExistence type="predicted"/>
<dbReference type="PANTHER" id="PTHR13016:SF0">
    <property type="entry name" value="AMME SYNDROME CANDIDATE GENE 1 PROTEIN"/>
    <property type="match status" value="1"/>
</dbReference>
<gene>
    <name evidence="2" type="ORF">AB1Y20_001080</name>
</gene>
<dbReference type="Pfam" id="PF01871">
    <property type="entry name" value="AMMECR1"/>
    <property type="match status" value="1"/>
</dbReference>
<feature type="domain" description="AMMECR1" evidence="1">
    <location>
        <begin position="1"/>
        <end position="191"/>
    </location>
</feature>
<dbReference type="SUPFAM" id="SSF143447">
    <property type="entry name" value="AMMECR1-like"/>
    <property type="match status" value="1"/>
</dbReference>
<evidence type="ECO:0000259" key="1">
    <source>
        <dbReference type="PROSITE" id="PS51112"/>
    </source>
</evidence>
<name>A0AB34K8H4_PRYPA</name>
<dbReference type="InterPro" id="IPR036071">
    <property type="entry name" value="AMMECR1_dom_sf"/>
</dbReference>
<dbReference type="EMBL" id="JBGBPQ010000001">
    <property type="protein sequence ID" value="KAL1530164.1"/>
    <property type="molecule type" value="Genomic_DNA"/>
</dbReference>
<organism evidence="2 3">
    <name type="scientific">Prymnesium parvum</name>
    <name type="common">Toxic golden alga</name>
    <dbReference type="NCBI Taxonomy" id="97485"/>
    <lineage>
        <taxon>Eukaryota</taxon>
        <taxon>Haptista</taxon>
        <taxon>Haptophyta</taxon>
        <taxon>Prymnesiophyceae</taxon>
        <taxon>Prymnesiales</taxon>
        <taxon>Prymnesiaceae</taxon>
        <taxon>Prymnesium</taxon>
    </lineage>
</organism>
<sequence>MASEEHCKYCFDVLSSYLTHAPAPSPSFETDAQYPLFVTWNKRGAHGKFNLRGCIGCLQPLPLSYLKDYALSSAFKDTRFPPVAAHELPHLQCTVSLLTDFEQAAHLDDWEIGVHGVRIDFTDFRNQPRSAVYLPDVIPEQGWTKEETIISLVKKSGCTARVTPELRDRISLTRYKSTKCTVSYEKWRNANSTPAG</sequence>
<dbReference type="InterPro" id="IPR027485">
    <property type="entry name" value="AMMECR1_N"/>
</dbReference>